<accession>A0AAW4PLX4</accession>
<dbReference type="Proteomes" id="UP001430377">
    <property type="component" value="Unassembled WGS sequence"/>
</dbReference>
<proteinExistence type="predicted"/>
<dbReference type="AlphaFoldDB" id="A0AAW4PLX4"/>
<feature type="transmembrane region" description="Helical" evidence="1">
    <location>
        <begin position="12"/>
        <end position="36"/>
    </location>
</feature>
<keyword evidence="1" id="KW-0812">Transmembrane</keyword>
<dbReference type="RefSeq" id="WP_220616722.1">
    <property type="nucleotide sequence ID" value="NZ_RKLR01000001.1"/>
</dbReference>
<evidence type="ECO:0000313" key="3">
    <source>
        <dbReference type="EMBL" id="MBX0321714.1"/>
    </source>
</evidence>
<comment type="caution">
    <text evidence="3">The sequence shown here is derived from an EMBL/GenBank/DDBJ whole genome shotgun (WGS) entry which is preliminary data.</text>
</comment>
<reference evidence="3 4" key="1">
    <citation type="submission" date="2021-06" db="EMBL/GenBank/DDBJ databases">
        <title>Halomicroarcula sp. a new haloarchaeum isolated from saline soil.</title>
        <authorList>
            <person name="Duran-Viseras A."/>
            <person name="Sanchez-Porro C."/>
            <person name="Ventosa A."/>
        </authorList>
    </citation>
    <scope>NUCLEOTIDE SEQUENCE [LARGE SCALE GENOMIC DNA]</scope>
    <source>
        <strain evidence="3 4">F13</strain>
    </source>
</reference>
<protein>
    <submittedName>
        <fullName evidence="3">SHOCT domain-containing protein</fullName>
    </submittedName>
</protein>
<sequence length="122" mass="13124">MSATERDSRLVVLVLLVLGALLVLPALAMGFGMMGYGMMGSGMWGGGGMWGGTGTGWMWLVGLLFQLLFLAAVVGLGYLVYRAVTGGDGGRDAAVAELREAYARGDLTDEEYERRLERLREE</sequence>
<dbReference type="EMBL" id="RKLR01000001">
    <property type="protein sequence ID" value="MBX0321714.1"/>
    <property type="molecule type" value="Genomic_DNA"/>
</dbReference>
<evidence type="ECO:0000259" key="2">
    <source>
        <dbReference type="Pfam" id="PF09851"/>
    </source>
</evidence>
<keyword evidence="1" id="KW-1133">Transmembrane helix</keyword>
<feature type="transmembrane region" description="Helical" evidence="1">
    <location>
        <begin position="56"/>
        <end position="81"/>
    </location>
</feature>
<feature type="domain" description="SHOCT" evidence="2">
    <location>
        <begin position="94"/>
        <end position="119"/>
    </location>
</feature>
<keyword evidence="1" id="KW-0472">Membrane</keyword>
<evidence type="ECO:0000256" key="1">
    <source>
        <dbReference type="SAM" id="Phobius"/>
    </source>
</evidence>
<dbReference type="Pfam" id="PF09851">
    <property type="entry name" value="SHOCT"/>
    <property type="match status" value="1"/>
</dbReference>
<evidence type="ECO:0000313" key="4">
    <source>
        <dbReference type="Proteomes" id="UP001430377"/>
    </source>
</evidence>
<dbReference type="InterPro" id="IPR018649">
    <property type="entry name" value="SHOCT"/>
</dbReference>
<keyword evidence="4" id="KW-1185">Reference proteome</keyword>
<organism evidence="3 4">
    <name type="scientific">Haloarcula rubra</name>
    <dbReference type="NCBI Taxonomy" id="2487747"/>
    <lineage>
        <taxon>Archaea</taxon>
        <taxon>Methanobacteriati</taxon>
        <taxon>Methanobacteriota</taxon>
        <taxon>Stenosarchaea group</taxon>
        <taxon>Halobacteria</taxon>
        <taxon>Halobacteriales</taxon>
        <taxon>Haloarculaceae</taxon>
        <taxon>Haloarcula</taxon>
    </lineage>
</organism>
<name>A0AAW4PLX4_9EURY</name>
<gene>
    <name evidence="3" type="ORF">EGH21_01590</name>
</gene>